<accession>A0A0F9QLY6</accession>
<proteinExistence type="predicted"/>
<name>A0A0F9QLY6_9ZZZZ</name>
<gene>
    <name evidence="2" type="ORF">LCGC14_0702840</name>
</gene>
<reference evidence="2" key="1">
    <citation type="journal article" date="2015" name="Nature">
        <title>Complex archaea that bridge the gap between prokaryotes and eukaryotes.</title>
        <authorList>
            <person name="Spang A."/>
            <person name="Saw J.H."/>
            <person name="Jorgensen S.L."/>
            <person name="Zaremba-Niedzwiedzka K."/>
            <person name="Martijn J."/>
            <person name="Lind A.E."/>
            <person name="van Eijk R."/>
            <person name="Schleper C."/>
            <person name="Guy L."/>
            <person name="Ettema T.J."/>
        </authorList>
    </citation>
    <scope>NUCLEOTIDE SEQUENCE</scope>
</reference>
<comment type="caution">
    <text evidence="2">The sequence shown here is derived from an EMBL/GenBank/DDBJ whole genome shotgun (WGS) entry which is preliminary data.</text>
</comment>
<dbReference type="AlphaFoldDB" id="A0A0F9QLY6"/>
<evidence type="ECO:0000259" key="1">
    <source>
        <dbReference type="Pfam" id="PF08308"/>
    </source>
</evidence>
<dbReference type="InterPro" id="IPR013229">
    <property type="entry name" value="PEGA"/>
</dbReference>
<feature type="domain" description="PEGA" evidence="1">
    <location>
        <begin position="2"/>
        <end position="52"/>
    </location>
</feature>
<sequence length="75" mass="8437">MRIRTDPAGALIFVNDEEIGLSPVTFAFLWYGDYDIIARKPGFKTLKTHYRVNPPWYQLPPFDLVAEVLIPGGGA</sequence>
<organism evidence="2">
    <name type="scientific">marine sediment metagenome</name>
    <dbReference type="NCBI Taxonomy" id="412755"/>
    <lineage>
        <taxon>unclassified sequences</taxon>
        <taxon>metagenomes</taxon>
        <taxon>ecological metagenomes</taxon>
    </lineage>
</organism>
<evidence type="ECO:0000313" key="2">
    <source>
        <dbReference type="EMBL" id="KKN43459.1"/>
    </source>
</evidence>
<dbReference type="EMBL" id="LAZR01001509">
    <property type="protein sequence ID" value="KKN43459.1"/>
    <property type="molecule type" value="Genomic_DNA"/>
</dbReference>
<protein>
    <recommendedName>
        <fullName evidence="1">PEGA domain-containing protein</fullName>
    </recommendedName>
</protein>
<dbReference type="Pfam" id="PF08308">
    <property type="entry name" value="PEGA"/>
    <property type="match status" value="1"/>
</dbReference>